<evidence type="ECO:0000256" key="3">
    <source>
        <dbReference type="ARBA" id="ARBA00022630"/>
    </source>
</evidence>
<feature type="domain" description="FAD dependent oxidoreductase" evidence="7">
    <location>
        <begin position="6"/>
        <end position="354"/>
    </location>
</feature>
<protein>
    <submittedName>
        <fullName evidence="8">D-aspartate oxidase</fullName>
    </submittedName>
</protein>
<feature type="binding site" evidence="6">
    <location>
        <position position="308"/>
    </location>
    <ligand>
        <name>D-dopa</name>
        <dbReference type="ChEBI" id="CHEBI:149689"/>
    </ligand>
</feature>
<feature type="binding site" evidence="6">
    <location>
        <begin position="47"/>
        <end position="48"/>
    </location>
    <ligand>
        <name>FAD</name>
        <dbReference type="ChEBI" id="CHEBI:57692"/>
    </ligand>
</feature>
<dbReference type="PANTHER" id="PTHR11530:SF11">
    <property type="entry name" value="D-ASPARTATE OXIDASE"/>
    <property type="match status" value="1"/>
</dbReference>
<dbReference type="GO" id="GO:0019478">
    <property type="term" value="P:D-amino acid catabolic process"/>
    <property type="evidence" value="ECO:0007669"/>
    <property type="project" value="TreeGrafter"/>
</dbReference>
<dbReference type="GO" id="GO:0003884">
    <property type="term" value="F:D-amino-acid oxidase activity"/>
    <property type="evidence" value="ECO:0007669"/>
    <property type="project" value="InterPro"/>
</dbReference>
<name>A0A165PLS1_9APHY</name>
<dbReference type="GO" id="GO:0071949">
    <property type="term" value="F:FAD binding"/>
    <property type="evidence" value="ECO:0007669"/>
    <property type="project" value="InterPro"/>
</dbReference>
<keyword evidence="5" id="KW-0560">Oxidoreductase</keyword>
<sequence>MKTKEVVVIGAGVVGLTTAITIQEKGGYNVTIIAETWPNDAKTVKYTSFWAGAAHGCYRGPDEKLRKVREDTFKVMWELSAPGGPAEGCFNRTTVHGFYYDGLGQYADNMPNLKQIPESELRMGAKAGYSFRSYIIDPPIYLNYLLSRFIASGGHIVRGTVQHISQVIEGGVGIWVNGKPSVAPETLVICNGLGAKTLGGVEDAEVYPNRGQNVIIHAPWVGDAMMLTSPEPNVDTYIFPRRNGDVVLGTVRVPYDWYPVARPETTTQILERCLALCPELAPPEIRAQRAPTIDDLRPLIVEVTCGLRPMRVGGIRMEVNWIDGRENGSRIPMLLNYGYGPSGYEPSWASAQAVLGMLEEALSNGRG</sequence>
<proteinExistence type="inferred from homology"/>
<dbReference type="SUPFAM" id="SSF54373">
    <property type="entry name" value="FAD-linked reductases, C-terminal domain"/>
    <property type="match status" value="1"/>
</dbReference>
<evidence type="ECO:0000256" key="5">
    <source>
        <dbReference type="ARBA" id="ARBA00023002"/>
    </source>
</evidence>
<dbReference type="Proteomes" id="UP000076727">
    <property type="component" value="Unassembled WGS sequence"/>
</dbReference>
<dbReference type="GO" id="GO:0005737">
    <property type="term" value="C:cytoplasm"/>
    <property type="evidence" value="ECO:0007669"/>
    <property type="project" value="TreeGrafter"/>
</dbReference>
<dbReference type="InterPro" id="IPR023209">
    <property type="entry name" value="DAO"/>
</dbReference>
<evidence type="ECO:0000256" key="2">
    <source>
        <dbReference type="ARBA" id="ARBA00006730"/>
    </source>
</evidence>
<evidence type="ECO:0000313" key="8">
    <source>
        <dbReference type="EMBL" id="KZT68363.1"/>
    </source>
</evidence>
<evidence type="ECO:0000256" key="4">
    <source>
        <dbReference type="ARBA" id="ARBA00022827"/>
    </source>
</evidence>
<dbReference type="STRING" id="1314783.A0A165PLS1"/>
<keyword evidence="9" id="KW-1185">Reference proteome</keyword>
<dbReference type="Gene3D" id="3.40.50.720">
    <property type="entry name" value="NAD(P)-binding Rossmann-like Domain"/>
    <property type="match status" value="1"/>
</dbReference>
<dbReference type="AlphaFoldDB" id="A0A165PLS1"/>
<feature type="binding site" evidence="6">
    <location>
        <position position="161"/>
    </location>
    <ligand>
        <name>FAD</name>
        <dbReference type="ChEBI" id="CHEBI:57692"/>
    </ligand>
</feature>
<dbReference type="Pfam" id="PF01266">
    <property type="entry name" value="DAO"/>
    <property type="match status" value="1"/>
</dbReference>
<evidence type="ECO:0000313" key="9">
    <source>
        <dbReference type="Proteomes" id="UP000076727"/>
    </source>
</evidence>
<dbReference type="EMBL" id="KV429067">
    <property type="protein sequence ID" value="KZT68363.1"/>
    <property type="molecule type" value="Genomic_DNA"/>
</dbReference>
<evidence type="ECO:0000256" key="1">
    <source>
        <dbReference type="ARBA" id="ARBA00001974"/>
    </source>
</evidence>
<dbReference type="InterPro" id="IPR006076">
    <property type="entry name" value="FAD-dep_OxRdtase"/>
</dbReference>
<comment type="cofactor">
    <cofactor evidence="1 6">
        <name>FAD</name>
        <dbReference type="ChEBI" id="CHEBI:57692"/>
    </cofactor>
</comment>
<evidence type="ECO:0000256" key="6">
    <source>
        <dbReference type="PIRSR" id="PIRSR000189-1"/>
    </source>
</evidence>
<evidence type="ECO:0000259" key="7">
    <source>
        <dbReference type="Pfam" id="PF01266"/>
    </source>
</evidence>
<comment type="similarity">
    <text evidence="2">Belongs to the DAMOX/DASOX family.</text>
</comment>
<keyword evidence="3" id="KW-0285">Flavoprotein</keyword>
<reference evidence="8 9" key="1">
    <citation type="journal article" date="2016" name="Mol. Biol. Evol.">
        <title>Comparative Genomics of Early-Diverging Mushroom-Forming Fungi Provides Insights into the Origins of Lignocellulose Decay Capabilities.</title>
        <authorList>
            <person name="Nagy L.G."/>
            <person name="Riley R."/>
            <person name="Tritt A."/>
            <person name="Adam C."/>
            <person name="Daum C."/>
            <person name="Floudas D."/>
            <person name="Sun H."/>
            <person name="Yadav J.S."/>
            <person name="Pangilinan J."/>
            <person name="Larsson K.H."/>
            <person name="Matsuura K."/>
            <person name="Barry K."/>
            <person name="Labutti K."/>
            <person name="Kuo R."/>
            <person name="Ohm R.A."/>
            <person name="Bhattacharya S.S."/>
            <person name="Shirouzu T."/>
            <person name="Yoshinaga Y."/>
            <person name="Martin F.M."/>
            <person name="Grigoriev I.V."/>
            <person name="Hibbett D.S."/>
        </authorList>
    </citation>
    <scope>NUCLEOTIDE SEQUENCE [LARGE SCALE GENOMIC DNA]</scope>
    <source>
        <strain evidence="8 9">L-15889</strain>
    </source>
</reference>
<dbReference type="SUPFAM" id="SSF51971">
    <property type="entry name" value="Nucleotide-binding domain"/>
    <property type="match status" value="1"/>
</dbReference>
<dbReference type="PIRSF" id="PIRSF000189">
    <property type="entry name" value="D-aa_oxidase"/>
    <property type="match status" value="1"/>
</dbReference>
<organism evidence="8 9">
    <name type="scientific">Daedalea quercina L-15889</name>
    <dbReference type="NCBI Taxonomy" id="1314783"/>
    <lineage>
        <taxon>Eukaryota</taxon>
        <taxon>Fungi</taxon>
        <taxon>Dikarya</taxon>
        <taxon>Basidiomycota</taxon>
        <taxon>Agaricomycotina</taxon>
        <taxon>Agaricomycetes</taxon>
        <taxon>Polyporales</taxon>
        <taxon>Fomitopsis</taxon>
    </lineage>
</organism>
<dbReference type="OrthoDB" id="2015447at2759"/>
<dbReference type="PANTHER" id="PTHR11530">
    <property type="entry name" value="D-AMINO ACID OXIDASE"/>
    <property type="match status" value="1"/>
</dbReference>
<keyword evidence="4 6" id="KW-0274">FAD</keyword>
<gene>
    <name evidence="8" type="ORF">DAEQUDRAFT_727933</name>
</gene>
<dbReference type="Gene3D" id="3.30.9.10">
    <property type="entry name" value="D-Amino Acid Oxidase, subunit A, domain 2"/>
    <property type="match status" value="1"/>
</dbReference>
<accession>A0A165PLS1</accession>